<dbReference type="Gene3D" id="3.30.70.240">
    <property type="match status" value="1"/>
</dbReference>
<dbReference type="Pfam" id="PF09707">
    <property type="entry name" value="Cas_Cas2CT1978"/>
    <property type="match status" value="1"/>
</dbReference>
<dbReference type="RefSeq" id="WP_377360290.1">
    <property type="nucleotide sequence ID" value="NZ_JBHTCM010000018.1"/>
</dbReference>
<sequence>MIVICLSDTADRFHGFLRSVMLNVHPGVYVSMDLDKGSRERIWDILTRWWEAEPRGMVLMIHRDTTKTMDLDLRSLGAPKRTIIDYDDHHALRRKAEEKT</sequence>
<keyword evidence="2" id="KW-1185">Reference proteome</keyword>
<dbReference type="EMBL" id="JBHTCM010000018">
    <property type="protein sequence ID" value="MFC7334746.1"/>
    <property type="molecule type" value="Genomic_DNA"/>
</dbReference>
<name>A0ABW2L0Q6_9PROT</name>
<dbReference type="InterPro" id="IPR010152">
    <property type="entry name" value="CRISPR-assoc_prot_Cas2_sub"/>
</dbReference>
<evidence type="ECO:0000313" key="2">
    <source>
        <dbReference type="Proteomes" id="UP001596456"/>
    </source>
</evidence>
<accession>A0ABW2L0Q6</accession>
<protein>
    <submittedName>
        <fullName evidence="1">Type I-E CRISPR-associated endoribonuclease Cas2e</fullName>
    </submittedName>
</protein>
<dbReference type="Proteomes" id="UP001596456">
    <property type="component" value="Unassembled WGS sequence"/>
</dbReference>
<comment type="caution">
    <text evidence="1">The sequence shown here is derived from an EMBL/GenBank/DDBJ whole genome shotgun (WGS) entry which is preliminary data.</text>
</comment>
<reference evidence="2" key="1">
    <citation type="journal article" date="2019" name="Int. J. Syst. Evol. Microbiol.">
        <title>The Global Catalogue of Microorganisms (GCM) 10K type strain sequencing project: providing services to taxonomists for standard genome sequencing and annotation.</title>
        <authorList>
            <consortium name="The Broad Institute Genomics Platform"/>
            <consortium name="The Broad Institute Genome Sequencing Center for Infectious Disease"/>
            <person name="Wu L."/>
            <person name="Ma J."/>
        </authorList>
    </citation>
    <scope>NUCLEOTIDE SEQUENCE [LARGE SCALE GENOMIC DNA]</scope>
    <source>
        <strain evidence="2">CGMCC 1.16275</strain>
    </source>
</reference>
<gene>
    <name evidence="1" type="primary">cas2e</name>
    <name evidence="1" type="ORF">ACFQPS_16375</name>
</gene>
<organism evidence="1 2">
    <name type="scientific">Rhodocista pekingensis</name>
    <dbReference type="NCBI Taxonomy" id="201185"/>
    <lineage>
        <taxon>Bacteria</taxon>
        <taxon>Pseudomonadati</taxon>
        <taxon>Pseudomonadota</taxon>
        <taxon>Alphaproteobacteria</taxon>
        <taxon>Rhodospirillales</taxon>
        <taxon>Azospirillaceae</taxon>
        <taxon>Rhodocista</taxon>
    </lineage>
</organism>
<dbReference type="NCBIfam" id="TIGR01873">
    <property type="entry name" value="cas_CT1978"/>
    <property type="match status" value="1"/>
</dbReference>
<proteinExistence type="predicted"/>
<evidence type="ECO:0000313" key="1">
    <source>
        <dbReference type="EMBL" id="MFC7334746.1"/>
    </source>
</evidence>